<dbReference type="STRING" id="520822.A0A195B456"/>
<dbReference type="EMBL" id="KQ976625">
    <property type="protein sequence ID" value="KYM79047.1"/>
    <property type="molecule type" value="Genomic_DNA"/>
</dbReference>
<dbReference type="InterPro" id="IPR007320">
    <property type="entry name" value="PDCD2_C"/>
</dbReference>
<evidence type="ECO:0000256" key="2">
    <source>
        <dbReference type="ARBA" id="ARBA00022771"/>
    </source>
</evidence>
<dbReference type="GO" id="GO:0005634">
    <property type="term" value="C:nucleus"/>
    <property type="evidence" value="ECO:0007669"/>
    <property type="project" value="TreeGrafter"/>
</dbReference>
<dbReference type="Pfam" id="PF01753">
    <property type="entry name" value="zf-MYND"/>
    <property type="match status" value="1"/>
</dbReference>
<dbReference type="PROSITE" id="PS01360">
    <property type="entry name" value="ZF_MYND_1"/>
    <property type="match status" value="1"/>
</dbReference>
<dbReference type="PROSITE" id="PS50865">
    <property type="entry name" value="ZF_MYND_2"/>
    <property type="match status" value="1"/>
</dbReference>
<dbReference type="GO" id="GO:0005737">
    <property type="term" value="C:cytoplasm"/>
    <property type="evidence" value="ECO:0007669"/>
    <property type="project" value="InterPro"/>
</dbReference>
<dbReference type="AlphaFoldDB" id="A0A195B456"/>
<evidence type="ECO:0000259" key="5">
    <source>
        <dbReference type="PROSITE" id="PS50865"/>
    </source>
</evidence>
<keyword evidence="3" id="KW-0862">Zinc</keyword>
<protein>
    <submittedName>
        <fullName evidence="6">Programmed cell death protein 2</fullName>
    </submittedName>
</protein>
<gene>
    <name evidence="6" type="ORF">ALC53_10601</name>
</gene>
<dbReference type="GO" id="GO:0008270">
    <property type="term" value="F:zinc ion binding"/>
    <property type="evidence" value="ECO:0007669"/>
    <property type="project" value="UniProtKB-KW"/>
</dbReference>
<dbReference type="Proteomes" id="UP000078540">
    <property type="component" value="Unassembled WGS sequence"/>
</dbReference>
<reference evidence="6 7" key="1">
    <citation type="submission" date="2015-09" db="EMBL/GenBank/DDBJ databases">
        <title>Atta colombica WGS genome.</title>
        <authorList>
            <person name="Nygaard S."/>
            <person name="Hu H."/>
            <person name="Boomsma J."/>
            <person name="Zhang G."/>
        </authorList>
    </citation>
    <scope>NUCLEOTIDE SEQUENCE [LARGE SCALE GENOMIC DNA]</scope>
    <source>
        <strain evidence="6">Treedump-2</strain>
        <tissue evidence="6">Whole body</tissue>
    </source>
</reference>
<organism evidence="6 7">
    <name type="scientific">Atta colombica</name>
    <dbReference type="NCBI Taxonomy" id="520822"/>
    <lineage>
        <taxon>Eukaryota</taxon>
        <taxon>Metazoa</taxon>
        <taxon>Ecdysozoa</taxon>
        <taxon>Arthropoda</taxon>
        <taxon>Hexapoda</taxon>
        <taxon>Insecta</taxon>
        <taxon>Pterygota</taxon>
        <taxon>Neoptera</taxon>
        <taxon>Endopterygota</taxon>
        <taxon>Hymenoptera</taxon>
        <taxon>Apocrita</taxon>
        <taxon>Aculeata</taxon>
        <taxon>Formicoidea</taxon>
        <taxon>Formicidae</taxon>
        <taxon>Myrmicinae</taxon>
        <taxon>Atta</taxon>
    </lineage>
</organism>
<keyword evidence="7" id="KW-1185">Reference proteome</keyword>
<evidence type="ECO:0000256" key="4">
    <source>
        <dbReference type="PROSITE-ProRule" id="PRU00134"/>
    </source>
</evidence>
<dbReference type="PANTHER" id="PTHR12298:SF4">
    <property type="entry name" value="PROGRAMMED CELL DEATH PROTEIN 2"/>
    <property type="match status" value="1"/>
</dbReference>
<dbReference type="InterPro" id="IPR002893">
    <property type="entry name" value="Znf_MYND"/>
</dbReference>
<dbReference type="PANTHER" id="PTHR12298">
    <property type="entry name" value="PCDC2 PROGRAMMED CELL DEATH PROTEIN 2 -RELATED"/>
    <property type="match status" value="1"/>
</dbReference>
<sequence>MIDSPISHSRLLYETVAHTRIHRFTTSKRDSKRSQQQRYKNRCIFPLAANEKIDKLHDCVQRIQQLSMAVDLGFVEKCENWQLESRFFPSKAGGKPAWLDLKNIPGKGDLECEYCGDPCVFLCQIYAPYEEDSNAFHRTIYIFVCKNADCCKPNQNGNLKVFRSQLNRINNFYPAEPPVEQKDWRTDIDVSQWTKTCRICGILAPNHCGKCKVINYCSRVHQVYDWKNGHKDVCGTEAKNDNSFLFSEYEIVMETDNTTIENDQNEPNSEEKEIEKYNSIIQDGKAGTFQNEDVNDDLLQMANDEKNETFAEFRLKIDNYPDQILRYDRGGKVLYISSHSQITDVPKCPECNGNRQFEFQIMPQLLNFLDLKDVIKNLDWGILAIFTCKQSCIPKNKYIKEYIWKQDIVQEESELRINQSM</sequence>
<evidence type="ECO:0000256" key="3">
    <source>
        <dbReference type="ARBA" id="ARBA00022833"/>
    </source>
</evidence>
<dbReference type="SUPFAM" id="SSF144232">
    <property type="entry name" value="HIT/MYND zinc finger-like"/>
    <property type="match status" value="1"/>
</dbReference>
<name>A0A195B456_9HYME</name>
<accession>A0A195B456</accession>
<evidence type="ECO:0000256" key="1">
    <source>
        <dbReference type="ARBA" id="ARBA00022723"/>
    </source>
</evidence>
<dbReference type="Pfam" id="PF04194">
    <property type="entry name" value="PDCD2_C"/>
    <property type="match status" value="1"/>
</dbReference>
<keyword evidence="1" id="KW-0479">Metal-binding</keyword>
<feature type="domain" description="MYND-type" evidence="5">
    <location>
        <begin position="197"/>
        <end position="234"/>
    </location>
</feature>
<evidence type="ECO:0000313" key="7">
    <source>
        <dbReference type="Proteomes" id="UP000078540"/>
    </source>
</evidence>
<evidence type="ECO:0000313" key="6">
    <source>
        <dbReference type="EMBL" id="KYM79047.1"/>
    </source>
</evidence>
<proteinExistence type="predicted"/>
<dbReference type="Gene3D" id="6.10.140.2220">
    <property type="match status" value="1"/>
</dbReference>
<keyword evidence="2 4" id="KW-0863">Zinc-finger</keyword>